<keyword evidence="3" id="KW-0001">2Fe-2S</keyword>
<reference evidence="9" key="1">
    <citation type="submission" date="2018-05" db="EMBL/GenBank/DDBJ databases">
        <authorList>
            <person name="Lanie J.A."/>
            <person name="Ng W.-L."/>
            <person name="Kazmierczak K.M."/>
            <person name="Andrzejewski T.M."/>
            <person name="Davidsen T.M."/>
            <person name="Wayne K.J."/>
            <person name="Tettelin H."/>
            <person name="Glass J.I."/>
            <person name="Rusch D."/>
            <person name="Podicherti R."/>
            <person name="Tsui H.-C.T."/>
            <person name="Winkler M.E."/>
        </authorList>
    </citation>
    <scope>NUCLEOTIDE SEQUENCE</scope>
    <source>
        <strain evidence="9">KNB</strain>
    </source>
</reference>
<evidence type="ECO:0000256" key="6">
    <source>
        <dbReference type="ARBA" id="ARBA00023002"/>
    </source>
</evidence>
<dbReference type="GO" id="GO:0050660">
    <property type="term" value="F:flavin adenine dinucleotide binding"/>
    <property type="evidence" value="ECO:0007669"/>
    <property type="project" value="TreeGrafter"/>
</dbReference>
<keyword evidence="7" id="KW-0408">Iron</keyword>
<dbReference type="SUPFAM" id="SSF52343">
    <property type="entry name" value="Ferredoxin reductase-like, C-terminal NADP-linked domain"/>
    <property type="match status" value="1"/>
</dbReference>
<evidence type="ECO:0000256" key="2">
    <source>
        <dbReference type="ARBA" id="ARBA00022630"/>
    </source>
</evidence>
<keyword evidence="5" id="KW-0274">FAD</keyword>
<gene>
    <name evidence="9" type="ORF">NITFAB_1393</name>
</gene>
<comment type="cofactor">
    <cofactor evidence="1">
        <name>FAD</name>
        <dbReference type="ChEBI" id="CHEBI:57692"/>
    </cofactor>
</comment>
<proteinExistence type="predicted"/>
<evidence type="ECO:0000256" key="5">
    <source>
        <dbReference type="ARBA" id="ARBA00022827"/>
    </source>
</evidence>
<keyword evidence="8" id="KW-0411">Iron-sulfur</keyword>
<protein>
    <submittedName>
        <fullName evidence="9">Putative Ferric reductase domain</fullName>
    </submittedName>
</protein>
<dbReference type="PANTHER" id="PTHR47354:SF8">
    <property type="entry name" value="1,2-PHENYLACETYL-COA EPOXIDASE, SUBUNIT E"/>
    <property type="match status" value="1"/>
</dbReference>
<dbReference type="PRINTS" id="PR00466">
    <property type="entry name" value="GP91PHOX"/>
</dbReference>
<dbReference type="GO" id="GO:0016491">
    <property type="term" value="F:oxidoreductase activity"/>
    <property type="evidence" value="ECO:0007669"/>
    <property type="project" value="UniProtKB-KW"/>
</dbReference>
<dbReference type="InterPro" id="IPR039261">
    <property type="entry name" value="FNR_nucleotide-bd"/>
</dbReference>
<accession>A0A2X0QUD1</accession>
<evidence type="ECO:0000256" key="3">
    <source>
        <dbReference type="ARBA" id="ARBA00022714"/>
    </source>
</evidence>
<name>A0A2X0QUD1_9PROT</name>
<sequence>MPVTVEGPYGCFDFDDAQPRQIWIGAGIGITPFIARLKQLAVTPGEKTIDLFHSTAEFEQKAIDILTSDAAAADVCPHLLVDGKDGRLNGERIRVNVPEWRSASIWFCGPAKFGQALREDFVAHGLPPEHFHQELFQMR</sequence>
<dbReference type="EMBL" id="LS423452">
    <property type="protein sequence ID" value="SPS05803.1"/>
    <property type="molecule type" value="Genomic_DNA"/>
</dbReference>
<dbReference type="GO" id="GO:0046872">
    <property type="term" value="F:metal ion binding"/>
    <property type="evidence" value="ECO:0007669"/>
    <property type="project" value="UniProtKB-KW"/>
</dbReference>
<dbReference type="AlphaFoldDB" id="A0A2X0QUD1"/>
<evidence type="ECO:0000256" key="1">
    <source>
        <dbReference type="ARBA" id="ARBA00001974"/>
    </source>
</evidence>
<keyword evidence="2" id="KW-0285">Flavoprotein</keyword>
<keyword evidence="4" id="KW-0479">Metal-binding</keyword>
<dbReference type="GO" id="GO:0016020">
    <property type="term" value="C:membrane"/>
    <property type="evidence" value="ECO:0007669"/>
    <property type="project" value="InterPro"/>
</dbReference>
<evidence type="ECO:0000256" key="7">
    <source>
        <dbReference type="ARBA" id="ARBA00023004"/>
    </source>
</evidence>
<dbReference type="Gene3D" id="3.40.50.80">
    <property type="entry name" value="Nucleotide-binding domain of ferredoxin-NADP reductase (FNR) module"/>
    <property type="match status" value="1"/>
</dbReference>
<dbReference type="InterPro" id="IPR050415">
    <property type="entry name" value="MRET"/>
</dbReference>
<dbReference type="PANTHER" id="PTHR47354">
    <property type="entry name" value="NADH OXIDOREDUCTASE HCR"/>
    <property type="match status" value="1"/>
</dbReference>
<evidence type="ECO:0000313" key="9">
    <source>
        <dbReference type="EMBL" id="SPS05803.1"/>
    </source>
</evidence>
<keyword evidence="6" id="KW-0560">Oxidoreductase</keyword>
<organism evidence="9">
    <name type="scientific">Candidatus Nitrotoga fabula</name>
    <dbReference type="NCBI Taxonomy" id="2182327"/>
    <lineage>
        <taxon>Bacteria</taxon>
        <taxon>Pseudomonadati</taxon>
        <taxon>Pseudomonadota</taxon>
        <taxon>Betaproteobacteria</taxon>
        <taxon>Nitrosomonadales</taxon>
        <taxon>Gallionellaceae</taxon>
        <taxon>Candidatus Nitrotoga</taxon>
    </lineage>
</organism>
<evidence type="ECO:0000256" key="8">
    <source>
        <dbReference type="ARBA" id="ARBA00023014"/>
    </source>
</evidence>
<dbReference type="InterPro" id="IPR000778">
    <property type="entry name" value="Cyt_b245_heavy_chain"/>
</dbReference>
<evidence type="ECO:0000256" key="4">
    <source>
        <dbReference type="ARBA" id="ARBA00022723"/>
    </source>
</evidence>
<dbReference type="GO" id="GO:0051537">
    <property type="term" value="F:2 iron, 2 sulfur cluster binding"/>
    <property type="evidence" value="ECO:0007669"/>
    <property type="project" value="UniProtKB-KW"/>
</dbReference>